<dbReference type="EMBL" id="CAJJDM010000008">
    <property type="protein sequence ID" value="CAD8046884.1"/>
    <property type="molecule type" value="Genomic_DNA"/>
</dbReference>
<sequence>MFSKSDRICFQPTYNPPVGYYEINQQQQAKGSDFSKSISRNLDSRQSVSPQNYNNNLPRVSLASPQLSAYAKPGERLKIEQKYKKPKERSFSYTQNPDISINNFERLPIKQKGKRLKIVYQKHTTDVENSMEEPNQLQVQGYYNSRAQTPFTGQSKRRKPKTHRNIFSLFPSDSLELAQQREKMKDKPVPPPGAYYNEFNDSSIKVEKIPWRFQCFSSTVRRFSQQQQDAGPSVGAYEIKTKSKAIGVISLDKYSKRQDKLLNFPGVGTYDIDQSFTQSKPKQKQQQDFPCPFGSKVKSYIEQQKIEDALKVVLQLVLTVKLLLICEGDRNVVNNVKKLFFSGKKGDIELQFYQIGIFICPGNTIPDNLKIIELAIDATYLKDQVQLGLVWLALLFYVPEEKKYDQTIQKNYQIQINKQISISNYVKKNQSFFISSILYIILILFDGLKLIINLEILKQNQGVEDCIQIVKKTKKHCETFSQQQNLELIKQQTNQMNNERIYIDNMYKALYEYTTFTELQKSFKLFFPKKSQNSFHFQFQYQYWTSNQI</sequence>
<evidence type="ECO:0000313" key="1">
    <source>
        <dbReference type="EMBL" id="CAD8046884.1"/>
    </source>
</evidence>
<name>A0A8S1JVL7_PARPR</name>
<gene>
    <name evidence="1" type="ORF">PPRIM_AZ9-3.1.T0110150</name>
</gene>
<organism evidence="1 2">
    <name type="scientific">Paramecium primaurelia</name>
    <dbReference type="NCBI Taxonomy" id="5886"/>
    <lineage>
        <taxon>Eukaryota</taxon>
        <taxon>Sar</taxon>
        <taxon>Alveolata</taxon>
        <taxon>Ciliophora</taxon>
        <taxon>Intramacronucleata</taxon>
        <taxon>Oligohymenophorea</taxon>
        <taxon>Peniculida</taxon>
        <taxon>Parameciidae</taxon>
        <taxon>Paramecium</taxon>
    </lineage>
</organism>
<dbReference type="Proteomes" id="UP000688137">
    <property type="component" value="Unassembled WGS sequence"/>
</dbReference>
<reference evidence="1" key="1">
    <citation type="submission" date="2021-01" db="EMBL/GenBank/DDBJ databases">
        <authorList>
            <consortium name="Genoscope - CEA"/>
            <person name="William W."/>
        </authorList>
    </citation>
    <scope>NUCLEOTIDE SEQUENCE</scope>
</reference>
<comment type="caution">
    <text evidence="1">The sequence shown here is derived from an EMBL/GenBank/DDBJ whole genome shotgun (WGS) entry which is preliminary data.</text>
</comment>
<evidence type="ECO:0000313" key="2">
    <source>
        <dbReference type="Proteomes" id="UP000688137"/>
    </source>
</evidence>
<accession>A0A8S1JVL7</accession>
<dbReference type="AlphaFoldDB" id="A0A8S1JVL7"/>
<protein>
    <submittedName>
        <fullName evidence="1">Uncharacterized protein</fullName>
    </submittedName>
</protein>
<proteinExistence type="predicted"/>
<keyword evidence="2" id="KW-1185">Reference proteome</keyword>